<dbReference type="GO" id="GO:0005886">
    <property type="term" value="C:plasma membrane"/>
    <property type="evidence" value="ECO:0007669"/>
    <property type="project" value="UniProtKB-SubCell"/>
</dbReference>
<keyword evidence="1" id="KW-0131">Cell cycle</keyword>
<dbReference type="InterPro" id="IPR036765">
    <property type="entry name" value="ZipA_FtsZ-bd_C_sf"/>
</dbReference>
<dbReference type="Proteomes" id="UP000246145">
    <property type="component" value="Unassembled WGS sequence"/>
</dbReference>
<comment type="similarity">
    <text evidence="1">Belongs to the ZipA family.</text>
</comment>
<keyword evidence="2" id="KW-1003">Cell membrane</keyword>
<keyword evidence="2 3" id="KW-0472">Membrane</keyword>
<dbReference type="RefSeq" id="WP_165832456.1">
    <property type="nucleotide sequence ID" value="NZ_JACCEX010000001.1"/>
</dbReference>
<keyword evidence="1" id="KW-0132">Cell division</keyword>
<organism evidence="5 6">
    <name type="scientific">Pusillimonas noertemannii</name>
    <dbReference type="NCBI Taxonomy" id="305977"/>
    <lineage>
        <taxon>Bacteria</taxon>
        <taxon>Pseudomonadati</taxon>
        <taxon>Pseudomonadota</taxon>
        <taxon>Betaproteobacteria</taxon>
        <taxon>Burkholderiales</taxon>
        <taxon>Alcaligenaceae</taxon>
        <taxon>Pusillimonas</taxon>
    </lineage>
</organism>
<dbReference type="AlphaFoldDB" id="A0A2U1CS31"/>
<keyword evidence="2" id="KW-0997">Cell inner membrane</keyword>
<feature type="transmembrane region" description="Helical" evidence="3">
    <location>
        <begin position="6"/>
        <end position="25"/>
    </location>
</feature>
<dbReference type="InterPro" id="IPR007449">
    <property type="entry name" value="ZipA_FtsZ-bd_C"/>
</dbReference>
<dbReference type="STRING" id="1231391.GCA_000308195_02272"/>
<dbReference type="Gene3D" id="3.30.1400.10">
    <property type="entry name" value="ZipA, C-terminal FtsZ-binding domain"/>
    <property type="match status" value="1"/>
</dbReference>
<keyword evidence="6" id="KW-1185">Reference proteome</keyword>
<evidence type="ECO:0000256" key="1">
    <source>
        <dbReference type="RuleBase" id="RU003612"/>
    </source>
</evidence>
<evidence type="ECO:0000313" key="6">
    <source>
        <dbReference type="Proteomes" id="UP000246145"/>
    </source>
</evidence>
<keyword evidence="3" id="KW-1133">Transmembrane helix</keyword>
<dbReference type="GO" id="GO:0090529">
    <property type="term" value="P:cell septum assembly"/>
    <property type="evidence" value="ECO:0007669"/>
    <property type="project" value="InterPro"/>
</dbReference>
<comment type="function">
    <text evidence="1">Essential cell division protein that stabilizes the FtsZ protofilaments by cross-linking them and that serves as a cytoplasmic membrane anchor for the Z ring. Also required for the recruitment to the septal ring of downstream cell division proteins.</text>
</comment>
<dbReference type="SMART" id="SM00771">
    <property type="entry name" value="ZipA_C"/>
    <property type="match status" value="1"/>
</dbReference>
<evidence type="ECO:0000256" key="2">
    <source>
        <dbReference type="RuleBase" id="RU003613"/>
    </source>
</evidence>
<feature type="domain" description="ZipA C-terminal FtsZ-binding" evidence="4">
    <location>
        <begin position="194"/>
        <end position="314"/>
    </location>
</feature>
<dbReference type="SUPFAM" id="SSF64383">
    <property type="entry name" value="Cell-division protein ZipA, C-terminal domain"/>
    <property type="match status" value="1"/>
</dbReference>
<name>A0A2U1CS31_9BURK</name>
<reference evidence="5 6" key="1">
    <citation type="submission" date="2018-04" db="EMBL/GenBank/DDBJ databases">
        <title>Genomic Encyclopedia of Type Strains, Phase IV (KMG-IV): sequencing the most valuable type-strain genomes for metagenomic binning, comparative biology and taxonomic classification.</title>
        <authorList>
            <person name="Goeker M."/>
        </authorList>
    </citation>
    <scope>NUCLEOTIDE SEQUENCE [LARGE SCALE GENOMIC DNA]</scope>
    <source>
        <strain evidence="5 6">DSM 10065</strain>
    </source>
</reference>
<evidence type="ECO:0000256" key="3">
    <source>
        <dbReference type="SAM" id="Phobius"/>
    </source>
</evidence>
<keyword evidence="2 3" id="KW-0812">Transmembrane</keyword>
<gene>
    <name evidence="5" type="ORF">C7440_1123</name>
</gene>
<sequence>MSDLQIGLISLGVILILVLVCFNWWQDRRVRQRMQEHFPEADEDPLMGGLPVAAGRREPGIGPAAGADPAVDEVTEADPVCEAVIDVVFSHPVSGAELQQAVRAIQKAGEKPVRVLVEHEGGHTLRLREGNAYLSVQLAVLLANRSGALTDIEWSHLWTIAQDLAERFEGSVEGPEQPQVLQRAQALDELCASLDAQVGLALRLGGTRALGEVLQAVKDAGFVSYGSQLAWMSEAGVPRFILLFDGEPAADFQSEGVDRLDLLLDVPRSQPDEQAFSRMASVGRDLAARLGGTLVDDQAQPVLENADHAIDEKLHELYKNLEKAGFPAAEGRTARLFS</sequence>
<accession>A0A2U1CS31</accession>
<dbReference type="EMBL" id="QEKO01000001">
    <property type="protein sequence ID" value="PVY68712.1"/>
    <property type="molecule type" value="Genomic_DNA"/>
</dbReference>
<protein>
    <recommendedName>
        <fullName evidence="1">Cell division protein ZipA</fullName>
    </recommendedName>
</protein>
<comment type="caution">
    <text evidence="5">The sequence shown here is derived from an EMBL/GenBank/DDBJ whole genome shotgun (WGS) entry which is preliminary data.</text>
</comment>
<evidence type="ECO:0000259" key="4">
    <source>
        <dbReference type="SMART" id="SM00771"/>
    </source>
</evidence>
<proteinExistence type="inferred from homology"/>
<dbReference type="Pfam" id="PF04354">
    <property type="entry name" value="ZipA_C"/>
    <property type="match status" value="1"/>
</dbReference>
<evidence type="ECO:0000313" key="5">
    <source>
        <dbReference type="EMBL" id="PVY68712.1"/>
    </source>
</evidence>
<comment type="subcellular location">
    <subcellularLocation>
        <location evidence="2">Cell inner membrane</location>
        <topology evidence="2">Single-pass type I membrane protein</topology>
    </subcellularLocation>
</comment>